<dbReference type="InterPro" id="IPR017871">
    <property type="entry name" value="ABC_transporter-like_CS"/>
</dbReference>
<evidence type="ECO:0000256" key="2">
    <source>
        <dbReference type="ARBA" id="ARBA00022448"/>
    </source>
</evidence>
<feature type="domain" description="ABC transporter" evidence="6">
    <location>
        <begin position="54"/>
        <end position="264"/>
    </location>
</feature>
<protein>
    <submittedName>
        <fullName evidence="7">ATP-binding cassette domain-containing protein</fullName>
    </submittedName>
</protein>
<dbReference type="AlphaFoldDB" id="A0A554SFL2"/>
<keyword evidence="3" id="KW-0547">Nucleotide-binding</keyword>
<keyword evidence="5" id="KW-0029">Amino-acid transport</keyword>
<dbReference type="SMART" id="SM00382">
    <property type="entry name" value="AAA"/>
    <property type="match status" value="1"/>
</dbReference>
<dbReference type="EMBL" id="VLNT01000003">
    <property type="protein sequence ID" value="TSD65138.1"/>
    <property type="molecule type" value="Genomic_DNA"/>
</dbReference>
<comment type="similarity">
    <text evidence="1">Belongs to the ABC transporter superfamily.</text>
</comment>
<dbReference type="Proteomes" id="UP000316988">
    <property type="component" value="Unassembled WGS sequence"/>
</dbReference>
<dbReference type="PANTHER" id="PTHR43820">
    <property type="entry name" value="HIGH-AFFINITY BRANCHED-CHAIN AMINO ACID TRANSPORT ATP-BINDING PROTEIN LIVF"/>
    <property type="match status" value="1"/>
</dbReference>
<dbReference type="GO" id="GO:0016887">
    <property type="term" value="F:ATP hydrolysis activity"/>
    <property type="evidence" value="ECO:0007669"/>
    <property type="project" value="InterPro"/>
</dbReference>
<proteinExistence type="inferred from homology"/>
<evidence type="ECO:0000313" key="8">
    <source>
        <dbReference type="Proteomes" id="UP000316988"/>
    </source>
</evidence>
<keyword evidence="8" id="KW-1185">Reference proteome</keyword>
<dbReference type="InterPro" id="IPR052156">
    <property type="entry name" value="BCAA_Transport_ATP-bd_LivF"/>
</dbReference>
<comment type="caution">
    <text evidence="7">The sequence shown here is derived from an EMBL/GenBank/DDBJ whole genome shotgun (WGS) entry which is preliminary data.</text>
</comment>
<dbReference type="PROSITE" id="PS00211">
    <property type="entry name" value="ABC_TRANSPORTER_1"/>
    <property type="match status" value="1"/>
</dbReference>
<evidence type="ECO:0000256" key="3">
    <source>
        <dbReference type="ARBA" id="ARBA00022741"/>
    </source>
</evidence>
<reference evidence="7 8" key="1">
    <citation type="submission" date="2019-07" db="EMBL/GenBank/DDBJ databases">
        <authorList>
            <person name="Zhao L.H."/>
        </authorList>
    </citation>
    <scope>NUCLEOTIDE SEQUENCE [LARGE SCALE GENOMIC DNA]</scope>
    <source>
        <strain evidence="7 8">Co35</strain>
    </source>
</reference>
<dbReference type="InterPro" id="IPR003593">
    <property type="entry name" value="AAA+_ATPase"/>
</dbReference>
<evidence type="ECO:0000256" key="5">
    <source>
        <dbReference type="ARBA" id="ARBA00022970"/>
    </source>
</evidence>
<evidence type="ECO:0000313" key="7">
    <source>
        <dbReference type="EMBL" id="TSD65138.1"/>
    </source>
</evidence>
<dbReference type="OrthoDB" id="9776369at2"/>
<evidence type="ECO:0000256" key="4">
    <source>
        <dbReference type="ARBA" id="ARBA00022840"/>
    </source>
</evidence>
<dbReference type="InterPro" id="IPR027417">
    <property type="entry name" value="P-loop_NTPase"/>
</dbReference>
<organism evidence="7 8">
    <name type="scientific">Aeromicrobium piscarium</name>
    <dbReference type="NCBI Taxonomy" id="2590901"/>
    <lineage>
        <taxon>Bacteria</taxon>
        <taxon>Bacillati</taxon>
        <taxon>Actinomycetota</taxon>
        <taxon>Actinomycetes</taxon>
        <taxon>Propionibacteriales</taxon>
        <taxon>Nocardioidaceae</taxon>
        <taxon>Aeromicrobium</taxon>
    </lineage>
</organism>
<gene>
    <name evidence="7" type="ORF">FNM00_05375</name>
</gene>
<dbReference type="PANTHER" id="PTHR43820:SF4">
    <property type="entry name" value="HIGH-AFFINITY BRANCHED-CHAIN AMINO ACID TRANSPORT ATP-BINDING PROTEIN LIVF"/>
    <property type="match status" value="1"/>
</dbReference>
<dbReference type="GO" id="GO:0005524">
    <property type="term" value="F:ATP binding"/>
    <property type="evidence" value="ECO:0007669"/>
    <property type="project" value="UniProtKB-KW"/>
</dbReference>
<dbReference type="SUPFAM" id="SSF52540">
    <property type="entry name" value="P-loop containing nucleoside triphosphate hydrolases"/>
    <property type="match status" value="1"/>
</dbReference>
<keyword evidence="4 7" id="KW-0067">ATP-binding</keyword>
<dbReference type="PROSITE" id="PS50893">
    <property type="entry name" value="ABC_TRANSPORTER_2"/>
    <property type="match status" value="1"/>
</dbReference>
<dbReference type="InterPro" id="IPR003439">
    <property type="entry name" value="ABC_transporter-like_ATP-bd"/>
</dbReference>
<evidence type="ECO:0000256" key="1">
    <source>
        <dbReference type="ARBA" id="ARBA00005417"/>
    </source>
</evidence>
<accession>A0A554SFL2</accession>
<dbReference type="GO" id="GO:0015658">
    <property type="term" value="F:branched-chain amino acid transmembrane transporter activity"/>
    <property type="evidence" value="ECO:0007669"/>
    <property type="project" value="TreeGrafter"/>
</dbReference>
<dbReference type="Pfam" id="PF00005">
    <property type="entry name" value="ABC_tran"/>
    <property type="match status" value="1"/>
</dbReference>
<keyword evidence="2" id="KW-0813">Transport</keyword>
<sequence>MRSQSWRMGPAWLRACPVTWRRIVGCEACISGWMPRRPWTENERGRCGPMTTQLEIDRFSAGYGRIMVCRDVQLTIERGEVVAVLGANGAGKSTFLQGLAGLNDSQGTIRLDGTSIEGLNAAARARAGLAFVPEQRGNVFPHMTVLENLAIAGGKGASGATRELIDEVFPALEKYRTRQAGLLSGGEQQMLAIAMALMSEPAMMLLDEPSQGLAPTLLRSIAASLARLKQGGITMLVAEQNRWFAGEIADRALLVGGGRLTPEE</sequence>
<evidence type="ECO:0000259" key="6">
    <source>
        <dbReference type="PROSITE" id="PS50893"/>
    </source>
</evidence>
<dbReference type="GO" id="GO:0015807">
    <property type="term" value="P:L-amino acid transport"/>
    <property type="evidence" value="ECO:0007669"/>
    <property type="project" value="TreeGrafter"/>
</dbReference>
<dbReference type="Gene3D" id="3.40.50.300">
    <property type="entry name" value="P-loop containing nucleotide triphosphate hydrolases"/>
    <property type="match status" value="1"/>
</dbReference>
<name>A0A554SFL2_9ACTN</name>